<dbReference type="InterPro" id="IPR010730">
    <property type="entry name" value="HET"/>
</dbReference>
<keyword evidence="4" id="KW-1185">Reference proteome</keyword>
<protein>
    <recommendedName>
        <fullName evidence="2">Heterokaryon incompatibility domain-containing protein</fullName>
    </recommendedName>
</protein>
<dbReference type="InterPro" id="IPR052895">
    <property type="entry name" value="HetReg/Transcr_Mod"/>
</dbReference>
<evidence type="ECO:0000313" key="4">
    <source>
        <dbReference type="Proteomes" id="UP001408356"/>
    </source>
</evidence>
<evidence type="ECO:0000256" key="1">
    <source>
        <dbReference type="SAM" id="MobiDB-lite"/>
    </source>
</evidence>
<gene>
    <name evidence="3" type="ORF">SUNI508_05845</name>
</gene>
<feature type="compositionally biased region" description="Basic and acidic residues" evidence="1">
    <location>
        <begin position="362"/>
        <end position="374"/>
    </location>
</feature>
<comment type="caution">
    <text evidence="3">The sequence shown here is derived from an EMBL/GenBank/DDBJ whole genome shotgun (WGS) entry which is preliminary data.</text>
</comment>
<dbReference type="PANTHER" id="PTHR24148:SF64">
    <property type="entry name" value="HETEROKARYON INCOMPATIBILITY DOMAIN-CONTAINING PROTEIN"/>
    <property type="match status" value="1"/>
</dbReference>
<reference evidence="3 4" key="1">
    <citation type="journal article" date="2024" name="J. Plant Pathol.">
        <title>Sequence and assembly of the genome of Seiridium unicorne, isolate CBS 538.82, causal agent of cypress canker disease.</title>
        <authorList>
            <person name="Scali E."/>
            <person name="Rocca G.D."/>
            <person name="Danti R."/>
            <person name="Garbelotto M."/>
            <person name="Barberini S."/>
            <person name="Baroncelli R."/>
            <person name="Emiliani G."/>
        </authorList>
    </citation>
    <scope>NUCLEOTIDE SEQUENCE [LARGE SCALE GENOMIC DNA]</scope>
    <source>
        <strain evidence="3 4">BM-138-508</strain>
    </source>
</reference>
<feature type="region of interest" description="Disordered" evidence="1">
    <location>
        <begin position="357"/>
        <end position="384"/>
    </location>
</feature>
<dbReference type="PANTHER" id="PTHR24148">
    <property type="entry name" value="ANKYRIN REPEAT DOMAIN-CONTAINING PROTEIN 39 HOMOLOG-RELATED"/>
    <property type="match status" value="1"/>
</dbReference>
<dbReference type="EMBL" id="JARVKF010000190">
    <property type="protein sequence ID" value="KAK9421307.1"/>
    <property type="molecule type" value="Genomic_DNA"/>
</dbReference>
<accession>A0ABR2V319</accession>
<name>A0ABR2V319_9PEZI</name>
<organism evidence="3 4">
    <name type="scientific">Seiridium unicorne</name>
    <dbReference type="NCBI Taxonomy" id="138068"/>
    <lineage>
        <taxon>Eukaryota</taxon>
        <taxon>Fungi</taxon>
        <taxon>Dikarya</taxon>
        <taxon>Ascomycota</taxon>
        <taxon>Pezizomycotina</taxon>
        <taxon>Sordariomycetes</taxon>
        <taxon>Xylariomycetidae</taxon>
        <taxon>Amphisphaeriales</taxon>
        <taxon>Sporocadaceae</taxon>
        <taxon>Seiridium</taxon>
    </lineage>
</organism>
<feature type="domain" description="Heterokaryon incompatibility" evidence="2">
    <location>
        <begin position="139"/>
        <end position="260"/>
    </location>
</feature>
<dbReference type="Proteomes" id="UP001408356">
    <property type="component" value="Unassembled WGS sequence"/>
</dbReference>
<evidence type="ECO:0000259" key="2">
    <source>
        <dbReference type="Pfam" id="PF06985"/>
    </source>
</evidence>
<proteinExistence type="predicted"/>
<sequence length="384" mass="44354">MEFSGTSGVVFRKLDPLKSEIRLLELQPADGIDQPPVCRLINVALTDKLEYLAIACSHSETSSEHIFINSKKVTVPATLGQVLRHVRAVFLDSSAREDRSRSPNKEKKGPPNWLVQAMKNVRSIFPDPQKGRYEGDGHGTLLIWLEPLCINRRNPQETAQQLTHMAMVYRSAQIVVGWLGLKSELTDVALETLQQVEAVFPPHFGEPEDRKLHPENYAPQHQWLQKIDYLWEHGLDGPYYPALLDFTERPLFHRTWLIDEIAMSRYPAFLLGDRIVSWKQVITLNRLLEELKDNESAVFPPGLRPVAQSWPLGTIYTMLKHYEERKRKEEEEEYVETGVLREFEMKKQREQAIEIAGAGEQAHSEMRREKERQKSIATGIEWER</sequence>
<evidence type="ECO:0000313" key="3">
    <source>
        <dbReference type="EMBL" id="KAK9421307.1"/>
    </source>
</evidence>
<dbReference type="Pfam" id="PF06985">
    <property type="entry name" value="HET"/>
    <property type="match status" value="1"/>
</dbReference>